<feature type="region of interest" description="N-terminal hotdog fold" evidence="4">
    <location>
        <begin position="922"/>
        <end position="1041"/>
    </location>
</feature>
<evidence type="ECO:0000256" key="4">
    <source>
        <dbReference type="PROSITE-ProRule" id="PRU01363"/>
    </source>
</evidence>
<feature type="domain" description="Carrier" evidence="6">
    <location>
        <begin position="3316"/>
        <end position="3393"/>
    </location>
</feature>
<dbReference type="PANTHER" id="PTHR43775">
    <property type="entry name" value="FATTY ACID SYNTHASE"/>
    <property type="match status" value="1"/>
</dbReference>
<keyword evidence="10" id="KW-1185">Reference proteome</keyword>
<dbReference type="PROSITE" id="PS00012">
    <property type="entry name" value="PHOSPHOPANTETHEINE"/>
    <property type="match status" value="3"/>
</dbReference>
<dbReference type="Pfam" id="PF00109">
    <property type="entry name" value="ketoacyl-synt"/>
    <property type="match status" value="5"/>
</dbReference>
<evidence type="ECO:0000256" key="2">
    <source>
        <dbReference type="ARBA" id="ARBA00022553"/>
    </source>
</evidence>
<dbReference type="InterPro" id="IPR050091">
    <property type="entry name" value="PKS_NRPS_Biosynth_Enz"/>
</dbReference>
<feature type="domain" description="Ketosynthase family 3 (KS3)" evidence="7">
    <location>
        <begin position="4167"/>
        <end position="4572"/>
    </location>
</feature>
<feature type="active site" description="Proton donor; for dehydratase activity" evidence="4">
    <location>
        <position position="1113"/>
    </location>
</feature>
<dbReference type="InterPro" id="IPR014030">
    <property type="entry name" value="Ketoacyl_synth_N"/>
</dbReference>
<dbReference type="Pfam" id="PF02801">
    <property type="entry name" value="Ketoacyl-synt_C"/>
    <property type="match status" value="5"/>
</dbReference>
<dbReference type="InterPro" id="IPR013968">
    <property type="entry name" value="PKS_KR"/>
</dbReference>
<feature type="region of interest" description="C-terminal hotdog fold" evidence="4">
    <location>
        <begin position="1055"/>
        <end position="1195"/>
    </location>
</feature>
<dbReference type="InterPro" id="IPR049900">
    <property type="entry name" value="PKS_mFAS_DH"/>
</dbReference>
<reference evidence="9 10" key="1">
    <citation type="submission" date="2018-12" db="EMBL/GenBank/DDBJ databases">
        <authorList>
            <consortium name="Pathogen Informatics"/>
        </authorList>
    </citation>
    <scope>NUCLEOTIDE SEQUENCE [LARGE SCALE GENOMIC DNA]</scope>
    <source>
        <strain evidence="9 10">NCTC12967</strain>
    </source>
</reference>
<feature type="domain" description="Ketosynthase family 3 (KS3)" evidence="7">
    <location>
        <begin position="2486"/>
        <end position="2886"/>
    </location>
</feature>
<dbReference type="Gene3D" id="3.40.50.720">
    <property type="entry name" value="NAD(P)-binding Rossmann-like Domain"/>
    <property type="match status" value="1"/>
</dbReference>
<dbReference type="InterPro" id="IPR036736">
    <property type="entry name" value="ACP-like_sf"/>
</dbReference>
<evidence type="ECO:0000313" key="10">
    <source>
        <dbReference type="Proteomes" id="UP000273044"/>
    </source>
</evidence>
<dbReference type="InterPro" id="IPR018201">
    <property type="entry name" value="Ketoacyl_synth_AS"/>
</dbReference>
<dbReference type="PROSITE" id="PS52004">
    <property type="entry name" value="KS3_2"/>
    <property type="match status" value="5"/>
</dbReference>
<sequence>MISQALASQTASRTLGLESQLGLARAAIHKAVGQREWIRLDITSPCVSLTVTPSNPPVVDVKPASGSGSVEWTVRLRDADGSAGLSGLARLSEAPTGDLTAVRETCLTEVATLSGTEGTWSRGSDPQPTLVRLKGLDRVPHIAGGALPALLPGTVRSLEASSDFAPAAWAVLRDEQCELYAADGNLVGRLLAEPAPTLVPSPGRKGFMSGWSALECLEWELADTLAELQRVPVDQIEIDEELRSYGLDSISLVEFCGVAGERLGISLLPDVCYSHPTLQRLAAHLMSKDSETLARRYEEQTRVPQTVPTFAENASAPEEPSPLASENHEAPHSSDNQEPVYVVGMAGRFPGAGDVLGLWSVLCGGESVVGDVSGLRPGWGDGRRRVMGALDGIDEFDARFFNISPREAELMDPRQRLLLQEMWHALEDAGLSSADLTDKRIGVYVGAEDSGYLSRLEADTPITANHSGVLASRLSYFLDLRGPVLAINTACSSGLVALHEAWLSLRAGECDVAVVAGAHVITHPGAFDAMADAGMLSGSGCCSAFGAAADGMVPGEAVAVVVLQRGGVPGRSYGSVVASGVNYDGRTNGITAPSGSAQVDLLSGVYGVGGVDPGSVSHVMAHGTGTRLGDPVEVNALGVVFGGGVPVALSSVKSCLGHTQAASGLVSLIAVLLEMRFGVLVPSLNVGELNPFVAWDELGLEVVDRCREWGDVGGVLRRAGVSSFGISGTNAHVVVEAPAPDVAVGTRPGPHLLVLSADTPEALDRQVEAWSRWVADQPNELLPDLAHVSRTLTVGRQHLPERWATVVESWDETRDVLAAASSETRLRSVARGSVTRDFRPRSTMAGQLEDLARQLCRSEAENPRDCLETLGEAFCNGYTNAFCALWEGTNLPVVTLPGYVFEPGRYWVEPAATVAEKATKLHPLVHENTSDFWSLRFTSRFCGGESFLRDHRIAGRPTLPAAAQLAMVECAMRLANPEFGTDSTVVLQDFGFIRPVVVETPSELSIRLRPVGDGADVSIVSPAEPDIVHSSGHARVLPGTTSKRLDLAALRATYTHVVDVDDMYAQFERMGLSYGPAHRAVSSIAVGEDGALVELVASTAEEFGDTIHPGLLDGAFQAVLSVANVNDETRWLPMAVDKVCAHCAIPERAVAIVRPRGGNAAMWRRFDIDIADETGRVCVEIVGLTSSESQEDNQASARMFLAAHRWEPTAAAPVASAKRRTLTLLAGRLATRPVPGNEPLAGGDFRSAADALLTRLQQELRGLREPLSLTLVTHSDDHLSGLSGMLRTGALEQPLLRPRLIEVDEVAVEELDRLLDAERSSSEPHVRYADGTRLVPVWEEYVPNETPNWHPGTYLVTGGMGGLGRLIAADVLRSPGTCVVALGRAARDARIDGILDELAEPGRGHYRSVDVTDLSAVKAVVEEFSEDLTGVIHAAGVISDDYLLRKDPADLARVLDPKTVGAINLDLATADVSLRYFVCFGSVSGVRGNVGQGDYAAANAFLDEFSNVRAAQVSAGLRNGHSLTVDWSIWADGGMRIADKQLDSMAATWGWAPIPSGSGLQALRAAVAAPSAQILAFAVRPGTTFSDAMAAVRSESPAETTELPRETKNTAEQVMPHLQEVIVEVLKTPVEWLDPAAPLERLGMDSISILKITELLEQRYGTLPKTMFFEYTTLGEVASHLATLQPTAAPLAPAAHPQPAQEPDPWTVPERRDHEIAPTTPATGAYDIAIIGLAGRYPGARDVDEFWRNLAAGRDSVGEVPTTRWSPETYAWDPEGNGSYMRWGGFLDEVEAFDPLFFNISPREAATMDPQERQFLQCAYHAIQDAGYVPEELDSAQGRATGVYVGVTWNEYQLHAAQEQARGNPVSVNGNLASVANRVSYHLNLGGPSMAVDTLCSSSLTAIELACTALRTGSIDVAVAGGVNLSLHPAKYLALSSTKFGSTKGRCESFGAGGDGYVPGEGVGAVILKPLAKALADGDAIRGVIKSVAINHGGRTNGYTVPSPVAQSEAILTAVERAEIDPRAVGYIEAHGTGTRLGDPVEVRGLIRAFPDAPKGSIALGSVKSNIGHCEAAAGIAGLTKVLLQLQHRTLVPSLHSEPTNPLINFDETPFAVQRELTPWSSTESGSRVAGLSSFGAGGSNAHLIIQEFTMSPRTSTSHAATAVLLSARSSEQLLASADALLGKTSDLGDEDLPRVSFTLQTGREHFNHRLCIRAASMEDLREGLRGFLADPDSDENLRATLPRHHKPALTGVPGDIDSLVAAWLDGALVDWRSEYQDGYPSRISLPGYPFAREPYWMFDLPRFGTEPSPEPTPAQNPEIELEPSQALTEQQPSVAPAEDLDTVVDVVDRGVGLGWREVMSGWSLGRCVEFELVGAVADVLMIPVERQDVDDSFLDVGFDSITLVEFAGVLRERFGVELTPDLFYAYPSCRLLAGYLVERFGDHFAEWYRGPVEGCVVPVGDVVEREAVSVPVVSGGRFVGGVGVDEPVYVVGMAGRFPGAGDVLGLWSVLCGGESVVGDVSGLRPGWGDGRRRVMGALDGVAEFDARFFEVSPRDAVSMDPRQRLLLQEMWHALEDAGLGKDELAARRVGVFVGVEDGDYQHLPNPDRGLVSNHSGVLASRLSYFLDLRGPVLAINTACSSGLVALHEAWLSLRAGECDVAVVAGAHVITHPGAFDAMADAGMLSGSGCCSAFGAAADGMVPGEAVAVVVLQRGGVPGCSYGSVVASGVNYDGRTNGITAPSGSAQVDLLSGVYGVGGVDPGSVSHVMAHGTGTRLGDPVEVNALGVVFGGGVPVALSSVKSCLGHTQAASGLVSLIAVLLEMRFGVLVPSLNVGELNPFVAWDELGLEVVDRCREWGDVGGVLRRAGVSSFGISGTNAHVVVEAPAPDGRVVVDREATLLVVSAKTSEALQERLEQLAQWFDDHDQPGELTAASNTLLIGRHHFAYRCAITARNAEDAARLLRAAVRGDDDPQISRGTVAKGFVPRPAIAAAVEELARNHRDSGNNLQEITEALADYYCQGYHPDPRNLYPNTPVTSLPGYPFEKQEHWLPNLGTVVRLQDGLTGVGALVRENRSDLEAQRFATRFSGNEDWIDAGSLSQGAEIALVWESLMLSLPAGARGGIRLEDLGRQGVLSVKDEVLVELRPVSGNRIAWSLVTAGEPRVWGQAITGVTSEVAHNLPEQLERLELPVAIEARTDGGNWLVLDRHTEARGELDASGLAADLTLMERAIAAWLPDEQLGLGAAWVGDSPETFRQAVVHREAAGVTVTALNAAGVVVWSLSLIGVVPQTLPAVVDVVDRGVGLGWREVMSGWSLGRCVEFELVGAVADVLMIPVERQDVDDSFLDVGFDSITLVEFAGVLRERFGVELTPDLFYAYPSCRLLAGYLVERFGDHFAEWYRGPVEGCVVPVGDVVEREAVSVPVVSGGRFVGGVGVDEPVYVVGMAGRFPGAGDVLGLWSVLCGGESVVGDVSGLRPGWGDGRRRVMGALDGVAEFDARFFEVSPRDAVSMDPRQRLLLQEMWHALEDAGLGKDELAARRVGVFVGVEDGDYQHLPNPDRGLVSNHSGVLASRLSYFLDLRGPVLAINTACSSGLVALHEAWLSLRAGECDVAVVAGAHVITHPGAFDAMADAGMLSGSGCCSAFGAAADGMVPGEAVAVVVLQRGGVPGCSYGSVVASGVNYDGRTNGITAPSGSAQVDLLSGVYGVGGVDPGSVSHVMAHGTGTRLGDPVEVNALGVVFGGGVPVALSSVKSCLGHTQAASGLVSLIAVLLEMRFGVLVPSLNVGELNPFVAWDELGLEVVDRCREWGDVGGVLRRAGVSSFGISGTNAHVVVEAPAPDGRVVVDREATLLVVSAKTSEALQERLEQLAQWFDDHDQPGELTAASNTLLIGRHHFAYRCAITARNAEDAARLLRAAVRGDDDPQISRGTVAKGFVPRPAIAAAVEELARNHRDSGNNLQEITEALADYYCQGYHPDPRNLYPNTPVTSLPGYPFEKQEHWLPNLGTVLAELPTHLADAAPEEPAAEPDPVEPSPPGGSGWSPTLVGLTLPECTSVAIAEAIEQVSRLPIEHQHPEESFDECGFDSITLVELAGVLQERLGLELTPDVLYSHSTNRRLADHLVAEHGDHLTAWFQVSNAPAAVHIEPSPSPANLVDTSRKASGPEDMPAIVGLAGRFPGARTVEELWEVLAQGHSLIGSTPSDRQWDQDRQRWFGALDGLAEFDAPFFEISPREATSMDPRQRLLLQEIWRGLEDAAVGPQEIAERRIGVFVGAEAGDYSLVVGSNAPITSNTNSVLAARMGYFLNLTGPHIAVDTSCSSGLVAFHQACNSLRVGDCDIAVVAGVNLFATPTFIDAMNGAGMLSPSGMCRAFDLRADGMVPGEAISVVVLQRESEARRDGRRPLARVLASAVNGDGRTNGITAPSGEAQEKLIRDALDRSGIDPADIDHVVTHGTGTRLGDPVEVNALAAAYASPSREHPCLLTSTKPNLGHSQAASGLVGITALVLAMEQENVPPSLGCEQPSDYIHWDSSPLRVNQSLTPWPSAGARRCGAVSAFGFSGTNAHVILEAGPTRSQWEGEGSVSDSVGQLLLVSAKTEDELEQRLRDLGNWLELQSESPALLANLARTLGVGRHHFVHRCAIVATGVQAAKDELKKAASRGSSMHIRRGTVARDHETNPVVLELVETQAVTAADPDAPAMEQLKALRTLAEFYCQGYEIPATATGAALLHLPTYPFARTQFWAGRTDARWTTKTKKAPVETMTVSHAEREPAASIEVAPEETHPIGLRPATEMAMEMHRPLPATARPTNISLRALGAEVDDETPPPHPEQNCESTQDLVNELAELLAAELFVGVEEIDPDRSFVELGLDSILAVEWVQAVNRRFGLSVSATRIYEFPTLRQFAAMVVPQLDREQPASATLPLNSGVCHPAQHEDAVELDSLIADLAELLAAELFVGVEDIDPDRSFVELGLDSILAVEWVQAVNRRFRLSVSATRIYEFPTLRQFAALVASDVQVSPRSEAALPESRRYGFPLDSNPVSPLSAASDSGLDIDDDLDSLLQAIYQGSADESAADDLIELFRKA</sequence>
<dbReference type="Pfam" id="PF21089">
    <property type="entry name" value="PKS_DH_N"/>
    <property type="match status" value="1"/>
</dbReference>
<organism evidence="9 10">
    <name type="scientific">Arachnia propionica</name>
    <dbReference type="NCBI Taxonomy" id="1750"/>
    <lineage>
        <taxon>Bacteria</taxon>
        <taxon>Bacillati</taxon>
        <taxon>Actinomycetota</taxon>
        <taxon>Actinomycetes</taxon>
        <taxon>Propionibacteriales</taxon>
        <taxon>Propionibacteriaceae</taxon>
        <taxon>Arachnia</taxon>
    </lineage>
</organism>
<dbReference type="Gene3D" id="3.40.47.10">
    <property type="match status" value="5"/>
</dbReference>
<dbReference type="CDD" id="cd08953">
    <property type="entry name" value="KR_2_SDR_x"/>
    <property type="match status" value="1"/>
</dbReference>
<feature type="domain" description="Carrier" evidence="6">
    <location>
        <begin position="4053"/>
        <end position="4128"/>
    </location>
</feature>
<dbReference type="GO" id="GO:0004312">
    <property type="term" value="F:fatty acid synthase activity"/>
    <property type="evidence" value="ECO:0007669"/>
    <property type="project" value="TreeGrafter"/>
</dbReference>
<feature type="region of interest" description="Disordered" evidence="5">
    <location>
        <begin position="300"/>
        <end position="336"/>
    </location>
</feature>
<accession>A0A448MX61</accession>
<dbReference type="PROSITE" id="PS50075">
    <property type="entry name" value="CARRIER"/>
    <property type="match status" value="7"/>
</dbReference>
<dbReference type="Gene3D" id="1.10.1200.10">
    <property type="entry name" value="ACP-like"/>
    <property type="match status" value="7"/>
</dbReference>
<dbReference type="FunFam" id="3.40.47.10:FF:000019">
    <property type="entry name" value="Polyketide synthase type I"/>
    <property type="match status" value="1"/>
</dbReference>
<feature type="domain" description="Carrier" evidence="6">
    <location>
        <begin position="2364"/>
        <end position="2441"/>
    </location>
</feature>
<dbReference type="InterPro" id="IPR042104">
    <property type="entry name" value="PKS_dehydratase_sf"/>
</dbReference>
<feature type="domain" description="Carrier" evidence="6">
    <location>
        <begin position="4831"/>
        <end position="4912"/>
    </location>
</feature>
<feature type="compositionally biased region" description="Acidic residues" evidence="5">
    <location>
        <begin position="4023"/>
        <end position="4032"/>
    </location>
</feature>
<dbReference type="InterPro" id="IPR020806">
    <property type="entry name" value="PKS_PP-bd"/>
</dbReference>
<feature type="domain" description="Carrier" evidence="6">
    <location>
        <begin position="4934"/>
        <end position="5015"/>
    </location>
</feature>
<dbReference type="SMART" id="SM00826">
    <property type="entry name" value="PKS_DH"/>
    <property type="match status" value="1"/>
</dbReference>
<feature type="domain" description="PKS/mFAS DH" evidence="8">
    <location>
        <begin position="922"/>
        <end position="1195"/>
    </location>
</feature>
<dbReference type="Pfam" id="PF16197">
    <property type="entry name" value="KAsynt_C_assoc"/>
    <property type="match status" value="4"/>
</dbReference>
<dbReference type="SUPFAM" id="SSF53901">
    <property type="entry name" value="Thiolase-like"/>
    <property type="match status" value="5"/>
</dbReference>
<dbReference type="Pfam" id="PF00550">
    <property type="entry name" value="PP-binding"/>
    <property type="match status" value="7"/>
</dbReference>
<dbReference type="EMBL" id="LR134406">
    <property type="protein sequence ID" value="VEH69702.1"/>
    <property type="molecule type" value="Genomic_DNA"/>
</dbReference>
<feature type="domain" description="Carrier" evidence="6">
    <location>
        <begin position="212"/>
        <end position="289"/>
    </location>
</feature>
<evidence type="ECO:0000259" key="8">
    <source>
        <dbReference type="PROSITE" id="PS52019"/>
    </source>
</evidence>
<name>A0A448MX61_9ACTN</name>
<dbReference type="Pfam" id="PF08659">
    <property type="entry name" value="KR"/>
    <property type="match status" value="1"/>
</dbReference>
<gene>
    <name evidence="9" type="primary">pksL_1</name>
    <name evidence="9" type="ORF">NCTC12967_00978</name>
</gene>
<dbReference type="SMART" id="SM00822">
    <property type="entry name" value="PKS_KR"/>
    <property type="match status" value="1"/>
</dbReference>
<dbReference type="CDD" id="cd00833">
    <property type="entry name" value="PKS"/>
    <property type="match status" value="5"/>
</dbReference>
<dbReference type="InterPro" id="IPR020841">
    <property type="entry name" value="PKS_Beta-ketoAc_synthase_dom"/>
</dbReference>
<dbReference type="InterPro" id="IPR049551">
    <property type="entry name" value="PKS_DH_C"/>
</dbReference>
<protein>
    <submittedName>
        <fullName evidence="9">Polyketide synthase PksL</fullName>
    </submittedName>
</protein>
<feature type="region of interest" description="Disordered" evidence="5">
    <location>
        <begin position="4023"/>
        <end position="4046"/>
    </location>
</feature>
<dbReference type="InterPro" id="IPR057326">
    <property type="entry name" value="KR_dom"/>
</dbReference>
<dbReference type="GO" id="GO:0006633">
    <property type="term" value="P:fatty acid biosynthetic process"/>
    <property type="evidence" value="ECO:0007669"/>
    <property type="project" value="InterPro"/>
</dbReference>
<feature type="domain" description="Carrier" evidence="6">
    <location>
        <begin position="1612"/>
        <end position="1685"/>
    </location>
</feature>
<dbReference type="InterPro" id="IPR020807">
    <property type="entry name" value="PKS_DH"/>
</dbReference>
<dbReference type="InterPro" id="IPR016039">
    <property type="entry name" value="Thiolase-like"/>
</dbReference>
<dbReference type="InterPro" id="IPR009081">
    <property type="entry name" value="PP-bd_ACP"/>
</dbReference>
<feature type="domain" description="Ketosynthase family 3 (KS3)" evidence="7">
    <location>
        <begin position="1725"/>
        <end position="2148"/>
    </location>
</feature>
<dbReference type="PANTHER" id="PTHR43775:SF37">
    <property type="entry name" value="SI:DKEY-61P9.11"/>
    <property type="match status" value="1"/>
</dbReference>
<dbReference type="Gene3D" id="3.10.129.110">
    <property type="entry name" value="Polyketide synthase dehydratase"/>
    <property type="match status" value="1"/>
</dbReference>
<dbReference type="Gene3D" id="3.30.70.3290">
    <property type="match status" value="2"/>
</dbReference>
<dbReference type="Proteomes" id="UP000273044">
    <property type="component" value="Chromosome"/>
</dbReference>
<feature type="domain" description="Ketosynthase family 3 (KS3)" evidence="7">
    <location>
        <begin position="337"/>
        <end position="737"/>
    </location>
</feature>
<dbReference type="SMART" id="SM01294">
    <property type="entry name" value="PKS_PP_betabranch"/>
    <property type="match status" value="6"/>
</dbReference>
<evidence type="ECO:0000259" key="7">
    <source>
        <dbReference type="PROSITE" id="PS52004"/>
    </source>
</evidence>
<dbReference type="InterPro" id="IPR049552">
    <property type="entry name" value="PKS_DH_N"/>
</dbReference>
<dbReference type="SMART" id="SM00823">
    <property type="entry name" value="PKS_PP"/>
    <property type="match status" value="7"/>
</dbReference>
<dbReference type="PROSITE" id="PS52019">
    <property type="entry name" value="PKS_MFAS_DH"/>
    <property type="match status" value="1"/>
</dbReference>
<feature type="domain" description="Ketosynthase family 3 (KS3)" evidence="7">
    <location>
        <begin position="3438"/>
        <end position="3838"/>
    </location>
</feature>
<dbReference type="Gene3D" id="1.10.1240.100">
    <property type="match status" value="3"/>
</dbReference>
<proteinExistence type="predicted"/>
<dbReference type="Pfam" id="PF14765">
    <property type="entry name" value="PS-DH"/>
    <property type="match status" value="1"/>
</dbReference>
<keyword evidence="2" id="KW-0597">Phosphoprotein</keyword>
<dbReference type="SUPFAM" id="SSF51735">
    <property type="entry name" value="NAD(P)-binding Rossmann-fold domains"/>
    <property type="match status" value="2"/>
</dbReference>
<evidence type="ECO:0000256" key="5">
    <source>
        <dbReference type="SAM" id="MobiDB-lite"/>
    </source>
</evidence>
<dbReference type="InterPro" id="IPR032821">
    <property type="entry name" value="PKS_assoc"/>
</dbReference>
<evidence type="ECO:0000256" key="3">
    <source>
        <dbReference type="ARBA" id="ARBA00022679"/>
    </source>
</evidence>
<dbReference type="InterPro" id="IPR014031">
    <property type="entry name" value="Ketoacyl_synth_C"/>
</dbReference>
<evidence type="ECO:0000259" key="6">
    <source>
        <dbReference type="PROSITE" id="PS50075"/>
    </source>
</evidence>
<keyword evidence="3" id="KW-0808">Transferase</keyword>
<dbReference type="SUPFAM" id="SSF47336">
    <property type="entry name" value="ACP-like"/>
    <property type="match status" value="7"/>
</dbReference>
<dbReference type="InterPro" id="IPR006162">
    <property type="entry name" value="Ppantetheine_attach_site"/>
</dbReference>
<dbReference type="PROSITE" id="PS00606">
    <property type="entry name" value="KS3_1"/>
    <property type="match status" value="3"/>
</dbReference>
<evidence type="ECO:0000256" key="1">
    <source>
        <dbReference type="ARBA" id="ARBA00022450"/>
    </source>
</evidence>
<dbReference type="GO" id="GO:0004315">
    <property type="term" value="F:3-oxoacyl-[acyl-carrier-protein] synthase activity"/>
    <property type="evidence" value="ECO:0007669"/>
    <property type="project" value="InterPro"/>
</dbReference>
<dbReference type="SMART" id="SM00825">
    <property type="entry name" value="PKS_KS"/>
    <property type="match status" value="5"/>
</dbReference>
<feature type="active site" description="Proton acceptor; for dehydratase activity" evidence="4">
    <location>
        <position position="951"/>
    </location>
</feature>
<keyword evidence="1" id="KW-0596">Phosphopantetheine</keyword>
<dbReference type="GO" id="GO:0031177">
    <property type="term" value="F:phosphopantetheine binding"/>
    <property type="evidence" value="ECO:0007669"/>
    <property type="project" value="InterPro"/>
</dbReference>
<dbReference type="InterPro" id="IPR036291">
    <property type="entry name" value="NAD(P)-bd_dom_sf"/>
</dbReference>
<dbReference type="Pfam" id="PF22621">
    <property type="entry name" value="CurL-like_PKS_C"/>
    <property type="match status" value="1"/>
</dbReference>
<evidence type="ECO:0000313" key="9">
    <source>
        <dbReference type="EMBL" id="VEH69702.1"/>
    </source>
</evidence>